<dbReference type="PANTHER" id="PTHR30349">
    <property type="entry name" value="PHAGE INTEGRASE-RELATED"/>
    <property type="match status" value="1"/>
</dbReference>
<accession>A0ABP7GVU9</accession>
<evidence type="ECO:0000259" key="6">
    <source>
        <dbReference type="PROSITE" id="PS51900"/>
    </source>
</evidence>
<dbReference type="Gene3D" id="1.10.443.10">
    <property type="entry name" value="Intergrase catalytic core"/>
    <property type="match status" value="1"/>
</dbReference>
<keyword evidence="3" id="KW-0233">DNA recombination</keyword>
<reference evidence="8" key="1">
    <citation type="journal article" date="2019" name="Int. J. Syst. Evol. Microbiol.">
        <title>The Global Catalogue of Microorganisms (GCM) 10K type strain sequencing project: providing services to taxonomists for standard genome sequencing and annotation.</title>
        <authorList>
            <consortium name="The Broad Institute Genomics Platform"/>
            <consortium name="The Broad Institute Genome Sequencing Center for Infectious Disease"/>
            <person name="Wu L."/>
            <person name="Ma J."/>
        </authorList>
    </citation>
    <scope>NUCLEOTIDE SEQUENCE [LARGE SCALE GENOMIC DNA]</scope>
    <source>
        <strain evidence="8">JCM 16950</strain>
    </source>
</reference>
<feature type="domain" description="Tyr recombinase" evidence="5">
    <location>
        <begin position="167"/>
        <end position="354"/>
    </location>
</feature>
<evidence type="ECO:0000313" key="8">
    <source>
        <dbReference type="Proteomes" id="UP001500540"/>
    </source>
</evidence>
<dbReference type="InterPro" id="IPR053876">
    <property type="entry name" value="Phage_int_M"/>
</dbReference>
<dbReference type="InterPro" id="IPR050090">
    <property type="entry name" value="Tyrosine_recombinase_XerCD"/>
</dbReference>
<dbReference type="PROSITE" id="PS51900">
    <property type="entry name" value="CB"/>
    <property type="match status" value="1"/>
</dbReference>
<name>A0ABP7GVU9_9MICO</name>
<evidence type="ECO:0000256" key="1">
    <source>
        <dbReference type="ARBA" id="ARBA00008857"/>
    </source>
</evidence>
<evidence type="ECO:0000256" key="3">
    <source>
        <dbReference type="ARBA" id="ARBA00023172"/>
    </source>
</evidence>
<dbReference type="Pfam" id="PF00589">
    <property type="entry name" value="Phage_integrase"/>
    <property type="match status" value="1"/>
</dbReference>
<dbReference type="Pfam" id="PF22022">
    <property type="entry name" value="Phage_int_M"/>
    <property type="match status" value="1"/>
</dbReference>
<dbReference type="InterPro" id="IPR002104">
    <property type="entry name" value="Integrase_catalytic"/>
</dbReference>
<dbReference type="PANTHER" id="PTHR30349:SF64">
    <property type="entry name" value="PROPHAGE INTEGRASE INTD-RELATED"/>
    <property type="match status" value="1"/>
</dbReference>
<dbReference type="SUPFAM" id="SSF56349">
    <property type="entry name" value="DNA breaking-rejoining enzymes"/>
    <property type="match status" value="1"/>
</dbReference>
<evidence type="ECO:0000256" key="2">
    <source>
        <dbReference type="ARBA" id="ARBA00023125"/>
    </source>
</evidence>
<evidence type="ECO:0000313" key="7">
    <source>
        <dbReference type="EMBL" id="GAA3776642.1"/>
    </source>
</evidence>
<evidence type="ECO:0000256" key="4">
    <source>
        <dbReference type="PROSITE-ProRule" id="PRU01248"/>
    </source>
</evidence>
<dbReference type="Proteomes" id="UP001500540">
    <property type="component" value="Unassembled WGS sequence"/>
</dbReference>
<sequence>MLEMGSIHNYNTVHGQRHLVRYRKPDGAHAARRGFLSRADAVEYLALIDTAIARGTYVDPTTGRVTVEELATDWLAFQAAVLKPSTVHGLNSAWRVHVAPAWGHVRIDEILHGHVRAWITELAAATGPSTVIRAHGVLAGILDVAVRDRRLADNPARGIRLPRKTPARRPYLADEQVELLAGHARHPALVYTLAYTGLRWGEAIALRVRDVDRHRRRLHVQENAVTVNGRIHVGSPKTHRTRSVAYPSFLVSQIDAVVVGKLPDMLLFGTGREYLPRPSSQAGWFASAVRHAQTEDPAFPRVTPHDLRHTAAALAIRAGANVKAVQRMLGHASAVMTLDTYAHLFEDDLDTIAHAMNHAHAESTRSTP</sequence>
<dbReference type="PROSITE" id="PS51898">
    <property type="entry name" value="TYR_RECOMBINASE"/>
    <property type="match status" value="1"/>
</dbReference>
<dbReference type="EMBL" id="BAABAF010000012">
    <property type="protein sequence ID" value="GAA3776642.1"/>
    <property type="molecule type" value="Genomic_DNA"/>
</dbReference>
<proteinExistence type="inferred from homology"/>
<feature type="domain" description="Core-binding (CB)" evidence="6">
    <location>
        <begin position="65"/>
        <end position="146"/>
    </location>
</feature>
<dbReference type="InterPro" id="IPR044068">
    <property type="entry name" value="CB"/>
</dbReference>
<keyword evidence="2 4" id="KW-0238">DNA-binding</keyword>
<dbReference type="InterPro" id="IPR011010">
    <property type="entry name" value="DNA_brk_join_enz"/>
</dbReference>
<evidence type="ECO:0000259" key="5">
    <source>
        <dbReference type="PROSITE" id="PS51898"/>
    </source>
</evidence>
<comment type="caution">
    <text evidence="7">The sequence shown here is derived from an EMBL/GenBank/DDBJ whole genome shotgun (WGS) entry which is preliminary data.</text>
</comment>
<dbReference type="InterPro" id="IPR010998">
    <property type="entry name" value="Integrase_recombinase_N"/>
</dbReference>
<comment type="similarity">
    <text evidence="1">Belongs to the 'phage' integrase family.</text>
</comment>
<dbReference type="InterPro" id="IPR013762">
    <property type="entry name" value="Integrase-like_cat_sf"/>
</dbReference>
<organism evidence="7 8">
    <name type="scientific">Microbacterium kribbense</name>
    <dbReference type="NCBI Taxonomy" id="433645"/>
    <lineage>
        <taxon>Bacteria</taxon>
        <taxon>Bacillati</taxon>
        <taxon>Actinomycetota</taxon>
        <taxon>Actinomycetes</taxon>
        <taxon>Micrococcales</taxon>
        <taxon>Microbacteriaceae</taxon>
        <taxon>Microbacterium</taxon>
    </lineage>
</organism>
<gene>
    <name evidence="7" type="ORF">GCM10022240_30160</name>
</gene>
<keyword evidence="8" id="KW-1185">Reference proteome</keyword>
<dbReference type="Gene3D" id="1.10.150.130">
    <property type="match status" value="1"/>
</dbReference>
<protein>
    <submittedName>
        <fullName evidence="7">Site-specific integrase</fullName>
    </submittedName>
</protein>